<dbReference type="EMBL" id="QRBI01000144">
    <property type="protein sequence ID" value="RMC00303.1"/>
    <property type="molecule type" value="Genomic_DNA"/>
</dbReference>
<feature type="region of interest" description="Disordered" evidence="1">
    <location>
        <begin position="97"/>
        <end position="118"/>
    </location>
</feature>
<evidence type="ECO:0000256" key="2">
    <source>
        <dbReference type="SAM" id="SignalP"/>
    </source>
</evidence>
<reference evidence="3 4" key="1">
    <citation type="submission" date="2018-07" db="EMBL/GenBank/DDBJ databases">
        <title>A high quality draft genome assembly of the barn swallow (H. rustica rustica).</title>
        <authorList>
            <person name="Formenti G."/>
            <person name="Chiara M."/>
            <person name="Poveda L."/>
            <person name="Francoijs K.-J."/>
            <person name="Bonisoli-Alquati A."/>
            <person name="Canova L."/>
            <person name="Gianfranceschi L."/>
            <person name="Horner D.S."/>
            <person name="Saino N."/>
        </authorList>
    </citation>
    <scope>NUCLEOTIDE SEQUENCE [LARGE SCALE GENOMIC DNA]</scope>
    <source>
        <strain evidence="3">Chelidonia</strain>
        <tissue evidence="3">Blood</tissue>
    </source>
</reference>
<evidence type="ECO:0000256" key="1">
    <source>
        <dbReference type="SAM" id="MobiDB-lite"/>
    </source>
</evidence>
<sequence>MTFTQQFWVFFLIMLSFMETMQAEQKLKSGNLTRLSMEFLLHVKRSKYIGVFLHKKDNIVSFTFDESANFDSRDAINWEVLLLMEVMKVQFVSSNTKPTALNNSQTSLGNQKPVGENN</sequence>
<keyword evidence="4" id="KW-1185">Reference proteome</keyword>
<protein>
    <submittedName>
        <fullName evidence="3">Uncharacterized protein</fullName>
    </submittedName>
</protein>
<evidence type="ECO:0000313" key="3">
    <source>
        <dbReference type="EMBL" id="RMC00303.1"/>
    </source>
</evidence>
<dbReference type="Proteomes" id="UP000269221">
    <property type="component" value="Unassembled WGS sequence"/>
</dbReference>
<keyword evidence="2" id="KW-0732">Signal</keyword>
<proteinExistence type="predicted"/>
<organism evidence="3 4">
    <name type="scientific">Hirundo rustica rustica</name>
    <dbReference type="NCBI Taxonomy" id="333673"/>
    <lineage>
        <taxon>Eukaryota</taxon>
        <taxon>Metazoa</taxon>
        <taxon>Chordata</taxon>
        <taxon>Craniata</taxon>
        <taxon>Vertebrata</taxon>
        <taxon>Euteleostomi</taxon>
        <taxon>Archelosauria</taxon>
        <taxon>Archosauria</taxon>
        <taxon>Dinosauria</taxon>
        <taxon>Saurischia</taxon>
        <taxon>Theropoda</taxon>
        <taxon>Coelurosauria</taxon>
        <taxon>Aves</taxon>
        <taxon>Neognathae</taxon>
        <taxon>Neoaves</taxon>
        <taxon>Telluraves</taxon>
        <taxon>Australaves</taxon>
        <taxon>Passeriformes</taxon>
        <taxon>Sylvioidea</taxon>
        <taxon>Hirundinidae</taxon>
        <taxon>Hirundo</taxon>
    </lineage>
</organism>
<accession>A0A3M0JHC8</accession>
<feature type="signal peptide" evidence="2">
    <location>
        <begin position="1"/>
        <end position="23"/>
    </location>
</feature>
<gene>
    <name evidence="3" type="ORF">DUI87_22910</name>
</gene>
<feature type="chain" id="PRO_5017979591" evidence="2">
    <location>
        <begin position="24"/>
        <end position="118"/>
    </location>
</feature>
<evidence type="ECO:0000313" key="4">
    <source>
        <dbReference type="Proteomes" id="UP000269221"/>
    </source>
</evidence>
<dbReference type="AlphaFoldDB" id="A0A3M0JHC8"/>
<name>A0A3M0JHC8_HIRRU</name>
<comment type="caution">
    <text evidence="3">The sequence shown here is derived from an EMBL/GenBank/DDBJ whole genome shotgun (WGS) entry which is preliminary data.</text>
</comment>